<organism evidence="3 4">
    <name type="scientific">Periplaneta americana</name>
    <name type="common">American cockroach</name>
    <name type="synonym">Blatta americana</name>
    <dbReference type="NCBI Taxonomy" id="6978"/>
    <lineage>
        <taxon>Eukaryota</taxon>
        <taxon>Metazoa</taxon>
        <taxon>Ecdysozoa</taxon>
        <taxon>Arthropoda</taxon>
        <taxon>Hexapoda</taxon>
        <taxon>Insecta</taxon>
        <taxon>Pterygota</taxon>
        <taxon>Neoptera</taxon>
        <taxon>Polyneoptera</taxon>
        <taxon>Dictyoptera</taxon>
        <taxon>Blattodea</taxon>
        <taxon>Blattoidea</taxon>
        <taxon>Blattidae</taxon>
        <taxon>Blattinae</taxon>
        <taxon>Periplaneta</taxon>
    </lineage>
</organism>
<protein>
    <recommendedName>
        <fullName evidence="2">DNA helicase Pif1-like 2B domain-containing protein</fullName>
    </recommendedName>
</protein>
<evidence type="ECO:0000313" key="4">
    <source>
        <dbReference type="Proteomes" id="UP001148838"/>
    </source>
</evidence>
<dbReference type="Pfam" id="PF21530">
    <property type="entry name" value="Pif1_2B_dom"/>
    <property type="match status" value="1"/>
</dbReference>
<sequence length="254" mass="29021">MGNASYYSVEKRFSSSLLSKKLKNLGHYQKKEQYQTVTELYHPDLMAVVMAHIIIHVLTALHLLFTDRRLLPLKLNIARRLRRETEATTNNKVRARLFPSTILISEQLRDYRAITVSLERNRGQQSTPPTLPSFGGVKGLYACFRNRQGMSSHNLILKVGAIVMLIRNTNMGSGLVNGIRMKRLNEMKVIMLVKCVRVQHRKLPSIYSYWVEGKLQKKPQPDNLSRPGIEPGPSVFADRANRYSTGVDEFIVVE</sequence>
<proteinExistence type="predicted"/>
<accession>A0ABQ8T2S9</accession>
<comment type="caution">
    <text evidence="3">The sequence shown here is derived from an EMBL/GenBank/DDBJ whole genome shotgun (WGS) entry which is preliminary data.</text>
</comment>
<reference evidence="3 4" key="1">
    <citation type="journal article" date="2022" name="Allergy">
        <title>Genome assembly and annotation of Periplaneta americana reveal a comprehensive cockroach allergen profile.</title>
        <authorList>
            <person name="Wang L."/>
            <person name="Xiong Q."/>
            <person name="Saelim N."/>
            <person name="Wang L."/>
            <person name="Nong W."/>
            <person name="Wan A.T."/>
            <person name="Shi M."/>
            <person name="Liu X."/>
            <person name="Cao Q."/>
            <person name="Hui J.H.L."/>
            <person name="Sookrung N."/>
            <person name="Leung T.F."/>
            <person name="Tungtrongchitr A."/>
            <person name="Tsui S.K.W."/>
        </authorList>
    </citation>
    <scope>NUCLEOTIDE SEQUENCE [LARGE SCALE GENOMIC DNA]</scope>
    <source>
        <strain evidence="3">PWHHKU_190912</strain>
    </source>
</reference>
<evidence type="ECO:0000313" key="3">
    <source>
        <dbReference type="EMBL" id="KAJ4440786.1"/>
    </source>
</evidence>
<evidence type="ECO:0000259" key="2">
    <source>
        <dbReference type="Pfam" id="PF21530"/>
    </source>
</evidence>
<keyword evidence="4" id="KW-1185">Reference proteome</keyword>
<feature type="domain" description="DNA helicase Pif1-like 2B" evidence="2">
    <location>
        <begin position="147"/>
        <end position="182"/>
    </location>
</feature>
<keyword evidence="1" id="KW-0812">Transmembrane</keyword>
<keyword evidence="1" id="KW-1133">Transmembrane helix</keyword>
<name>A0ABQ8T2S9_PERAM</name>
<gene>
    <name evidence="3" type="ORF">ANN_10632</name>
</gene>
<keyword evidence="1" id="KW-0472">Membrane</keyword>
<evidence type="ECO:0000256" key="1">
    <source>
        <dbReference type="SAM" id="Phobius"/>
    </source>
</evidence>
<dbReference type="Proteomes" id="UP001148838">
    <property type="component" value="Unassembled WGS sequence"/>
</dbReference>
<feature type="transmembrane region" description="Helical" evidence="1">
    <location>
        <begin position="45"/>
        <end position="65"/>
    </location>
</feature>
<dbReference type="EMBL" id="JAJSOF020000015">
    <property type="protein sequence ID" value="KAJ4440786.1"/>
    <property type="molecule type" value="Genomic_DNA"/>
</dbReference>
<dbReference type="InterPro" id="IPR049163">
    <property type="entry name" value="Pif1-like_2B_dom"/>
</dbReference>